<proteinExistence type="predicted"/>
<dbReference type="EMBL" id="CADCXU010005371">
    <property type="protein sequence ID" value="CAA9997070.1"/>
    <property type="molecule type" value="Genomic_DNA"/>
</dbReference>
<evidence type="ECO:0000313" key="3">
    <source>
        <dbReference type="Proteomes" id="UP000479000"/>
    </source>
</evidence>
<gene>
    <name evidence="2" type="ORF">NTEN_LOCUS3417</name>
</gene>
<protein>
    <submittedName>
        <fullName evidence="2">Uncharacterized protein</fullName>
    </submittedName>
</protein>
<reference evidence="2 3" key="1">
    <citation type="submission" date="2020-02" db="EMBL/GenBank/DDBJ databases">
        <authorList>
            <person name="Ferguson B K."/>
        </authorList>
    </citation>
    <scope>NUCLEOTIDE SEQUENCE [LARGE SCALE GENOMIC DNA]</scope>
</reference>
<feature type="region of interest" description="Disordered" evidence="1">
    <location>
        <begin position="117"/>
        <end position="153"/>
    </location>
</feature>
<keyword evidence="3" id="KW-1185">Reference proteome</keyword>
<evidence type="ECO:0000313" key="2">
    <source>
        <dbReference type="EMBL" id="CAA9997070.1"/>
    </source>
</evidence>
<sequence>QSKARRRNALAFLRSKAEVAPDCGGTRKSKLSSWMWTLSYNHNMILYASQSCVYNTHDSCGMIDHKDRGIMNNSLYLVTVKVGETVKDKFLRNYMKYEISRGTQVKIRRFKSHNWYASRRPQSSPGVVRPGQITPKDTRRQPDIPESNLPLRG</sequence>
<organism evidence="2 3">
    <name type="scientific">Nesidiocoris tenuis</name>
    <dbReference type="NCBI Taxonomy" id="355587"/>
    <lineage>
        <taxon>Eukaryota</taxon>
        <taxon>Metazoa</taxon>
        <taxon>Ecdysozoa</taxon>
        <taxon>Arthropoda</taxon>
        <taxon>Hexapoda</taxon>
        <taxon>Insecta</taxon>
        <taxon>Pterygota</taxon>
        <taxon>Neoptera</taxon>
        <taxon>Paraneoptera</taxon>
        <taxon>Hemiptera</taxon>
        <taxon>Heteroptera</taxon>
        <taxon>Panheteroptera</taxon>
        <taxon>Cimicomorpha</taxon>
        <taxon>Miridae</taxon>
        <taxon>Dicyphina</taxon>
        <taxon>Nesidiocoris</taxon>
    </lineage>
</organism>
<dbReference type="AlphaFoldDB" id="A0A6H5G4S0"/>
<name>A0A6H5G4S0_9HEMI</name>
<feature type="non-terminal residue" evidence="2">
    <location>
        <position position="1"/>
    </location>
</feature>
<accession>A0A6H5G4S0</accession>
<dbReference type="Proteomes" id="UP000479000">
    <property type="component" value="Unassembled WGS sequence"/>
</dbReference>
<evidence type="ECO:0000256" key="1">
    <source>
        <dbReference type="SAM" id="MobiDB-lite"/>
    </source>
</evidence>